<evidence type="ECO:0000313" key="1">
    <source>
        <dbReference type="EMBL" id="BBY49484.1"/>
    </source>
</evidence>
<dbReference type="RefSeq" id="WP_163919116.1">
    <property type="nucleotide sequence ID" value="NZ_AP022593.1"/>
</dbReference>
<reference evidence="1 2" key="1">
    <citation type="journal article" date="2019" name="Emerg. Microbes Infect.">
        <title>Comprehensive subspecies identification of 175 nontuberculous mycobacteria species based on 7547 genomic profiles.</title>
        <authorList>
            <person name="Matsumoto Y."/>
            <person name="Kinjo T."/>
            <person name="Motooka D."/>
            <person name="Nabeya D."/>
            <person name="Jung N."/>
            <person name="Uechi K."/>
            <person name="Horii T."/>
            <person name="Iida T."/>
            <person name="Fujita J."/>
            <person name="Nakamura S."/>
        </authorList>
    </citation>
    <scope>NUCLEOTIDE SEQUENCE [LARGE SCALE GENOMIC DNA]</scope>
    <source>
        <strain evidence="1 2">JCM 18538</strain>
    </source>
</reference>
<dbReference type="EMBL" id="AP022593">
    <property type="protein sequence ID" value="BBY49484.1"/>
    <property type="molecule type" value="Genomic_DNA"/>
</dbReference>
<protein>
    <submittedName>
        <fullName evidence="1">Uncharacterized protein</fullName>
    </submittedName>
</protein>
<accession>A0A7I7RXY2</accession>
<gene>
    <name evidence="1" type="ORF">MARA_29520</name>
</gene>
<organism evidence="1 2">
    <name type="scientific">Mycolicibacterium arabiense</name>
    <dbReference type="NCBI Taxonomy" id="1286181"/>
    <lineage>
        <taxon>Bacteria</taxon>
        <taxon>Bacillati</taxon>
        <taxon>Actinomycetota</taxon>
        <taxon>Actinomycetes</taxon>
        <taxon>Mycobacteriales</taxon>
        <taxon>Mycobacteriaceae</taxon>
        <taxon>Mycolicibacterium</taxon>
    </lineage>
</organism>
<keyword evidence="2" id="KW-1185">Reference proteome</keyword>
<name>A0A7I7RXY2_9MYCO</name>
<dbReference type="Proteomes" id="UP000467428">
    <property type="component" value="Chromosome"/>
</dbReference>
<sequence length="153" mass="16789">MLATTPLMAEMETTLLANVGRTRFSLTLEGIHRGLTNEEMSAEADRDGIPCSAESIGMVRRTLTLTLADQLHPAPSDAENQSYLYREVLNYKHSPKLHKLIMTRLSQLQAIDPDVKLTPLGHVNLGGGQSRSSETLPAQCPDCWLHHAGECPS</sequence>
<geneLocation type="plasmid" evidence="2">
    <name>pjcm18538 dna</name>
</geneLocation>
<dbReference type="AlphaFoldDB" id="A0A7I7RXY2"/>
<dbReference type="KEGG" id="marz:MARA_29520"/>
<evidence type="ECO:0000313" key="2">
    <source>
        <dbReference type="Proteomes" id="UP000467428"/>
    </source>
</evidence>
<proteinExistence type="predicted"/>